<reference evidence="1 2" key="1">
    <citation type="submission" date="2024-11" db="EMBL/GenBank/DDBJ databases">
        <authorList>
            <person name="Lucas J.A."/>
        </authorList>
    </citation>
    <scope>NUCLEOTIDE SEQUENCE [LARGE SCALE GENOMIC DNA]</scope>
    <source>
        <strain evidence="1 2">Z 5.4</strain>
    </source>
</reference>
<dbReference type="Proteomes" id="UP001623041">
    <property type="component" value="Unassembled WGS sequence"/>
</dbReference>
<organism evidence="1 2">
    <name type="scientific">Bacillus salipaludis</name>
    <dbReference type="NCBI Taxonomy" id="2547811"/>
    <lineage>
        <taxon>Bacteria</taxon>
        <taxon>Bacillati</taxon>
        <taxon>Bacillota</taxon>
        <taxon>Bacilli</taxon>
        <taxon>Bacillales</taxon>
        <taxon>Bacillaceae</taxon>
        <taxon>Bacillus</taxon>
    </lineage>
</organism>
<name>A0ABW8R974_9BACI</name>
<dbReference type="RefSeq" id="WP_406578730.1">
    <property type="nucleotide sequence ID" value="NZ_JBJHQH010000001.1"/>
</dbReference>
<accession>A0ABW8R974</accession>
<evidence type="ECO:0008006" key="3">
    <source>
        <dbReference type="Google" id="ProtNLM"/>
    </source>
</evidence>
<comment type="caution">
    <text evidence="1">The sequence shown here is derived from an EMBL/GenBank/DDBJ whole genome shotgun (WGS) entry which is preliminary data.</text>
</comment>
<gene>
    <name evidence="1" type="ORF">ACJEBI_00765</name>
</gene>
<keyword evidence="2" id="KW-1185">Reference proteome</keyword>
<proteinExistence type="predicted"/>
<sequence length="123" mass="13800">MAKVFSTGPLENANGVETTTEESWIKVLNNDDNDTTEVRIRVWDLNGTKTLVGEAVLVVPPNSSDFATFIVLNTAQYEVQVKIRHEKDDVLISHFGKNVNDELVADHRVLNSEFTKIDELTDI</sequence>
<protein>
    <recommendedName>
        <fullName evidence="3">LTD domain-containing protein</fullName>
    </recommendedName>
</protein>
<evidence type="ECO:0000313" key="2">
    <source>
        <dbReference type="Proteomes" id="UP001623041"/>
    </source>
</evidence>
<dbReference type="EMBL" id="JBJHQH010000001">
    <property type="protein sequence ID" value="MFK9090013.1"/>
    <property type="molecule type" value="Genomic_DNA"/>
</dbReference>
<evidence type="ECO:0000313" key="1">
    <source>
        <dbReference type="EMBL" id="MFK9090013.1"/>
    </source>
</evidence>